<dbReference type="AlphaFoldDB" id="B1KQV2"/>
<dbReference type="Pfam" id="PF07883">
    <property type="entry name" value="Cupin_2"/>
    <property type="match status" value="1"/>
</dbReference>
<dbReference type="Gene3D" id="2.60.120.10">
    <property type="entry name" value="Jelly Rolls"/>
    <property type="match status" value="1"/>
</dbReference>
<dbReference type="eggNOG" id="COG3837">
    <property type="taxonomic scope" value="Bacteria"/>
</dbReference>
<dbReference type="InterPro" id="IPR013096">
    <property type="entry name" value="Cupin_2"/>
</dbReference>
<evidence type="ECO:0000313" key="3">
    <source>
        <dbReference type="EMBL" id="ACA87708.1"/>
    </source>
</evidence>
<accession>B1KQV2</accession>
<dbReference type="InterPro" id="IPR051610">
    <property type="entry name" value="GPI/OXD"/>
</dbReference>
<dbReference type="InterPro" id="IPR014710">
    <property type="entry name" value="RmlC-like_jellyroll"/>
</dbReference>
<feature type="domain" description="Cupin type-2" evidence="2">
    <location>
        <begin position="54"/>
        <end position="124"/>
    </location>
</feature>
<dbReference type="SUPFAM" id="SSF51182">
    <property type="entry name" value="RmlC-like cupins"/>
    <property type="match status" value="1"/>
</dbReference>
<sequence>MKDFGGVMDRYLVRKAEIEQLDGVHKIHFLNDNAQRLNKSLGDLTGLLNIGFHIVEIAPRCESTELHFHYHEEECVYILEGEAEAWIGDEKFVVTSGDFIGYRAGGLPHKLINHSDSILKCIVVGQRLEHDVADYTQLKKRIYRNKGLRWNLVDIENISEPVAGRKA</sequence>
<proteinExistence type="predicted"/>
<evidence type="ECO:0000259" key="2">
    <source>
        <dbReference type="Pfam" id="PF07883"/>
    </source>
</evidence>
<evidence type="ECO:0000256" key="1">
    <source>
        <dbReference type="ARBA" id="ARBA00022723"/>
    </source>
</evidence>
<dbReference type="InterPro" id="IPR011051">
    <property type="entry name" value="RmlC_Cupin_sf"/>
</dbReference>
<name>B1KQV2_SHEWM</name>
<dbReference type="PANTHER" id="PTHR35848:SF9">
    <property type="entry name" value="SLL1358 PROTEIN"/>
    <property type="match status" value="1"/>
</dbReference>
<dbReference type="HOGENOM" id="CLU_110331_0_0_6"/>
<dbReference type="EMBL" id="CP000961">
    <property type="protein sequence ID" value="ACA87708.1"/>
    <property type="molecule type" value="Genomic_DNA"/>
</dbReference>
<protein>
    <submittedName>
        <fullName evidence="3">Cupin 2 conserved barrel domain protein</fullName>
    </submittedName>
</protein>
<gene>
    <name evidence="3" type="ordered locus">Swoo_3440</name>
</gene>
<dbReference type="Proteomes" id="UP000002168">
    <property type="component" value="Chromosome"/>
</dbReference>
<keyword evidence="1" id="KW-0479">Metal-binding</keyword>
<organism evidence="3 4">
    <name type="scientific">Shewanella woodyi (strain ATCC 51908 / MS32)</name>
    <dbReference type="NCBI Taxonomy" id="392500"/>
    <lineage>
        <taxon>Bacteria</taxon>
        <taxon>Pseudomonadati</taxon>
        <taxon>Pseudomonadota</taxon>
        <taxon>Gammaproteobacteria</taxon>
        <taxon>Alteromonadales</taxon>
        <taxon>Shewanellaceae</taxon>
        <taxon>Shewanella</taxon>
    </lineage>
</organism>
<dbReference type="STRING" id="392500.Swoo_3440"/>
<evidence type="ECO:0000313" key="4">
    <source>
        <dbReference type="Proteomes" id="UP000002168"/>
    </source>
</evidence>
<reference evidence="3 4" key="1">
    <citation type="submission" date="2008-02" db="EMBL/GenBank/DDBJ databases">
        <title>Complete sequence of Shewanella woodyi ATCC 51908.</title>
        <authorList>
            <consortium name="US DOE Joint Genome Institute"/>
            <person name="Copeland A."/>
            <person name="Lucas S."/>
            <person name="Lapidus A."/>
            <person name="Glavina del Rio T."/>
            <person name="Dalin E."/>
            <person name="Tice H."/>
            <person name="Bruce D."/>
            <person name="Goodwin L."/>
            <person name="Pitluck S."/>
            <person name="Sims D."/>
            <person name="Brettin T."/>
            <person name="Detter J.C."/>
            <person name="Han C."/>
            <person name="Kuske C.R."/>
            <person name="Schmutz J."/>
            <person name="Larimer F."/>
            <person name="Land M."/>
            <person name="Hauser L."/>
            <person name="Kyrpides N."/>
            <person name="Lykidis A."/>
            <person name="Zhao J.-S."/>
            <person name="Richardson P."/>
        </authorList>
    </citation>
    <scope>NUCLEOTIDE SEQUENCE [LARGE SCALE GENOMIC DNA]</scope>
    <source>
        <strain evidence="4">ATCC 51908 / MS32</strain>
    </source>
</reference>
<dbReference type="PANTHER" id="PTHR35848">
    <property type="entry name" value="OXALATE-BINDING PROTEIN"/>
    <property type="match status" value="1"/>
</dbReference>
<dbReference type="CDD" id="cd02224">
    <property type="entry name" value="cupin_SPO2919-like"/>
    <property type="match status" value="1"/>
</dbReference>
<dbReference type="KEGG" id="swd:Swoo_3440"/>
<keyword evidence="4" id="KW-1185">Reference proteome</keyword>
<dbReference type="GO" id="GO:0046872">
    <property type="term" value="F:metal ion binding"/>
    <property type="evidence" value="ECO:0007669"/>
    <property type="project" value="UniProtKB-KW"/>
</dbReference>